<dbReference type="Gene3D" id="3.40.50.850">
    <property type="entry name" value="Isochorismatase-like"/>
    <property type="match status" value="1"/>
</dbReference>
<evidence type="ECO:0000259" key="3">
    <source>
        <dbReference type="Pfam" id="PF00857"/>
    </source>
</evidence>
<proteinExistence type="inferred from homology"/>
<dbReference type="SUPFAM" id="SSF52499">
    <property type="entry name" value="Isochorismatase-like hydrolases"/>
    <property type="match status" value="1"/>
</dbReference>
<gene>
    <name evidence="4" type="ORF">TY91_13660</name>
</gene>
<dbReference type="PANTHER" id="PTHR43540:SF1">
    <property type="entry name" value="ISOCHORISMATASE HYDROLASE"/>
    <property type="match status" value="1"/>
</dbReference>
<dbReference type="InterPro" id="IPR036380">
    <property type="entry name" value="Isochorismatase-like_sf"/>
</dbReference>
<comment type="caution">
    <text evidence="4">The sequence shown here is derived from an EMBL/GenBank/DDBJ whole genome shotgun (WGS) entry which is preliminary data.</text>
</comment>
<protein>
    <recommendedName>
        <fullName evidence="3">Isochorismatase-like domain-containing protein</fullName>
    </recommendedName>
</protein>
<dbReference type="OrthoDB" id="2299335at2"/>
<dbReference type="AlphaFoldDB" id="A0A166G323"/>
<evidence type="ECO:0000313" key="4">
    <source>
        <dbReference type="EMBL" id="KZL36685.1"/>
    </source>
</evidence>
<dbReference type="Pfam" id="PF00857">
    <property type="entry name" value="Isochorismatase"/>
    <property type="match status" value="1"/>
</dbReference>
<keyword evidence="5" id="KW-1185">Reference proteome</keyword>
<dbReference type="RefSeq" id="WP_063285719.1">
    <property type="nucleotide sequence ID" value="NZ_JYDC01000087.1"/>
</dbReference>
<name>A0A166G323_SECCO</name>
<keyword evidence="2" id="KW-0378">Hydrolase</keyword>
<sequence length="177" mass="19334">MTSSNEQRPALVVLDMIAIAQFLGKHVFRTIDSATFDQAISRNNALISAFSAKGLPVFIMNLELTGLLKSFNGRLFRPLLSNEALAAGTVLAKHGPSGFAQSELYERLTAQNINALYVTGFSTDNAVKKTVADAEQLGFEAVVVKDASLARNSELQAQMIRDFDEVISAERLLRELE</sequence>
<evidence type="ECO:0000256" key="2">
    <source>
        <dbReference type="ARBA" id="ARBA00022801"/>
    </source>
</evidence>
<dbReference type="InterPro" id="IPR000868">
    <property type="entry name" value="Isochorismatase-like_dom"/>
</dbReference>
<comment type="similarity">
    <text evidence="1">Belongs to the isochorismatase family.</text>
</comment>
<dbReference type="EMBL" id="JYDC01000087">
    <property type="protein sequence ID" value="KZL36685.1"/>
    <property type="molecule type" value="Genomic_DNA"/>
</dbReference>
<evidence type="ECO:0000256" key="1">
    <source>
        <dbReference type="ARBA" id="ARBA00006336"/>
    </source>
</evidence>
<feature type="domain" description="Isochorismatase-like" evidence="3">
    <location>
        <begin position="10"/>
        <end position="167"/>
    </location>
</feature>
<accession>A0A166G323</accession>
<dbReference type="Proteomes" id="UP000076480">
    <property type="component" value="Unassembled WGS sequence"/>
</dbReference>
<reference evidence="4 5" key="1">
    <citation type="submission" date="2015-02" db="EMBL/GenBank/DDBJ databases">
        <title>Draft genome sequence of Lactobacillus collinoides CUPV2371 isolated from a natural cider, the first genome sequence of a strain of this species.</title>
        <authorList>
            <person name="Puertas A.I."/>
            <person name="Spano G."/>
            <person name="Capozzi V."/>
            <person name="Lamontanara A."/>
            <person name="Orru L."/>
            <person name="Duenas M.T."/>
        </authorList>
    </citation>
    <scope>NUCLEOTIDE SEQUENCE [LARGE SCALE GENOMIC DNA]</scope>
    <source>
        <strain evidence="4 5">237</strain>
    </source>
</reference>
<dbReference type="GO" id="GO:0016787">
    <property type="term" value="F:hydrolase activity"/>
    <property type="evidence" value="ECO:0007669"/>
    <property type="project" value="UniProtKB-KW"/>
</dbReference>
<dbReference type="PANTHER" id="PTHR43540">
    <property type="entry name" value="PEROXYUREIDOACRYLATE/UREIDOACRYLATE AMIDOHYDROLASE-RELATED"/>
    <property type="match status" value="1"/>
</dbReference>
<organism evidence="4 5">
    <name type="scientific">Secundilactobacillus collinoides</name>
    <name type="common">Lactobacillus collinoides</name>
    <dbReference type="NCBI Taxonomy" id="33960"/>
    <lineage>
        <taxon>Bacteria</taxon>
        <taxon>Bacillati</taxon>
        <taxon>Bacillota</taxon>
        <taxon>Bacilli</taxon>
        <taxon>Lactobacillales</taxon>
        <taxon>Lactobacillaceae</taxon>
        <taxon>Secundilactobacillus</taxon>
    </lineage>
</organism>
<evidence type="ECO:0000313" key="5">
    <source>
        <dbReference type="Proteomes" id="UP000076480"/>
    </source>
</evidence>
<dbReference type="InterPro" id="IPR050272">
    <property type="entry name" value="Isochorismatase-like_hydrls"/>
</dbReference>
<dbReference type="PATRIC" id="fig|33960.6.peg.3463"/>